<keyword evidence="3" id="KW-1185">Reference proteome</keyword>
<keyword evidence="1" id="KW-0812">Transmembrane</keyword>
<dbReference type="Proteomes" id="UP000598297">
    <property type="component" value="Unassembled WGS sequence"/>
</dbReference>
<sequence>MTDPQSDGSGALPRRRTAFAEATDRLRAAATTEPGRLRIIGAVLALLVVAFGAVTAWQVSERYAAADDVLERSQPLSADAAVIYRSLADANTAAAGGFLAEGQEPADVRERYEDDIEAAAHKLATAAANSKGSGTAGKQIAKLNGLLPEYAERIETARTYNRQGLPLGGAYLRNANDLMQTEMLPAAKRLYDAEKGRLGADYDDAKSYPWAAIALGVLALAALAWAQRRNYRRTNRVFNLGLVTATGTAAVVLLWLLVGHTVAFAALTDSYDNGIRSLNVLNDARISTLQARSNENLTLVARGAVTVPRGPDEGEDQYDVTYRALMEQLGDGGTDRAGMGSLGEAMHYADDEAGRVPVDKAMKAVEQWKKRHEAARDADMSGDYKTALARVIGDDKPTGASFDRADKALEKAVAHERQDFRGAAENGRGAMTGLTAGAAVLGVLGAAGAVLGIGRRLSEYR</sequence>
<dbReference type="AlphaFoldDB" id="A0A964UPK7"/>
<feature type="transmembrane region" description="Helical" evidence="1">
    <location>
        <begin position="207"/>
        <end position="225"/>
    </location>
</feature>
<accession>A0A964UPK7</accession>
<feature type="transmembrane region" description="Helical" evidence="1">
    <location>
        <begin position="37"/>
        <end position="59"/>
    </location>
</feature>
<evidence type="ECO:0000313" key="3">
    <source>
        <dbReference type="Proteomes" id="UP000598297"/>
    </source>
</evidence>
<feature type="transmembrane region" description="Helical" evidence="1">
    <location>
        <begin position="430"/>
        <end position="453"/>
    </location>
</feature>
<evidence type="ECO:0000256" key="1">
    <source>
        <dbReference type="SAM" id="Phobius"/>
    </source>
</evidence>
<proteinExistence type="predicted"/>
<dbReference type="RefSeq" id="WP_161696557.1">
    <property type="nucleotide sequence ID" value="NZ_JAAAHS010000063.1"/>
</dbReference>
<dbReference type="EMBL" id="JAAAHS010000063">
    <property type="protein sequence ID" value="NBE52025.1"/>
    <property type="molecule type" value="Genomic_DNA"/>
</dbReference>
<reference evidence="2" key="1">
    <citation type="submission" date="2020-01" db="EMBL/GenBank/DDBJ databases">
        <title>Whole-genome analyses of novel actinobacteria.</title>
        <authorList>
            <person name="Sahin N."/>
        </authorList>
    </citation>
    <scope>NUCLEOTIDE SEQUENCE</scope>
    <source>
        <strain evidence="2">YC537</strain>
    </source>
</reference>
<name>A0A964UPK7_9ACTN</name>
<comment type="caution">
    <text evidence="2">The sequence shown here is derived from an EMBL/GenBank/DDBJ whole genome shotgun (WGS) entry which is preliminary data.</text>
</comment>
<evidence type="ECO:0008006" key="4">
    <source>
        <dbReference type="Google" id="ProtNLM"/>
    </source>
</evidence>
<dbReference type="OrthoDB" id="3218196at2"/>
<organism evidence="2 3">
    <name type="scientific">Streptomyces boluensis</name>
    <dbReference type="NCBI Taxonomy" id="1775135"/>
    <lineage>
        <taxon>Bacteria</taxon>
        <taxon>Bacillati</taxon>
        <taxon>Actinomycetota</taxon>
        <taxon>Actinomycetes</taxon>
        <taxon>Kitasatosporales</taxon>
        <taxon>Streptomycetaceae</taxon>
        <taxon>Streptomyces</taxon>
    </lineage>
</organism>
<feature type="transmembrane region" description="Helical" evidence="1">
    <location>
        <begin position="237"/>
        <end position="258"/>
    </location>
</feature>
<evidence type="ECO:0000313" key="2">
    <source>
        <dbReference type="EMBL" id="NBE52025.1"/>
    </source>
</evidence>
<gene>
    <name evidence="2" type="ORF">GUY60_11440</name>
</gene>
<protein>
    <recommendedName>
        <fullName evidence="4">Secreted protein</fullName>
    </recommendedName>
</protein>
<keyword evidence="1" id="KW-1133">Transmembrane helix</keyword>
<keyword evidence="1" id="KW-0472">Membrane</keyword>